<gene>
    <name evidence="2" type="ORF">ACIBP5_07680</name>
</gene>
<reference evidence="2 3" key="1">
    <citation type="submission" date="2024-10" db="EMBL/GenBank/DDBJ databases">
        <title>The Natural Products Discovery Center: Release of the First 8490 Sequenced Strains for Exploring Actinobacteria Biosynthetic Diversity.</title>
        <authorList>
            <person name="Kalkreuter E."/>
            <person name="Kautsar S.A."/>
            <person name="Yang D."/>
            <person name="Bader C.D."/>
            <person name="Teijaro C.N."/>
            <person name="Fluegel L."/>
            <person name="Davis C.M."/>
            <person name="Simpson J.R."/>
            <person name="Lauterbach L."/>
            <person name="Steele A.D."/>
            <person name="Gui C."/>
            <person name="Meng S."/>
            <person name="Li G."/>
            <person name="Viehrig K."/>
            <person name="Ye F."/>
            <person name="Su P."/>
            <person name="Kiefer A.F."/>
            <person name="Nichols A."/>
            <person name="Cepeda A.J."/>
            <person name="Yan W."/>
            <person name="Fan B."/>
            <person name="Jiang Y."/>
            <person name="Adhikari A."/>
            <person name="Zheng C.-J."/>
            <person name="Schuster L."/>
            <person name="Cowan T.M."/>
            <person name="Smanski M.J."/>
            <person name="Chevrette M.G."/>
            <person name="De Carvalho L.P.S."/>
            <person name="Shen B."/>
        </authorList>
    </citation>
    <scope>NUCLEOTIDE SEQUENCE [LARGE SCALE GENOMIC DNA]</scope>
    <source>
        <strain evidence="2 3">NPDC049503</strain>
    </source>
</reference>
<feature type="chain" id="PRO_5046992487" description="Htaa protein" evidence="1">
    <location>
        <begin position="28"/>
        <end position="445"/>
    </location>
</feature>
<dbReference type="Proteomes" id="UP001612928">
    <property type="component" value="Unassembled WGS sequence"/>
</dbReference>
<evidence type="ECO:0000313" key="3">
    <source>
        <dbReference type="Proteomes" id="UP001612928"/>
    </source>
</evidence>
<organism evidence="2 3">
    <name type="scientific">Nonomuraea indica</name>
    <dbReference type="NCBI Taxonomy" id="1581193"/>
    <lineage>
        <taxon>Bacteria</taxon>
        <taxon>Bacillati</taxon>
        <taxon>Actinomycetota</taxon>
        <taxon>Actinomycetes</taxon>
        <taxon>Streptosporangiales</taxon>
        <taxon>Streptosporangiaceae</taxon>
        <taxon>Nonomuraea</taxon>
    </lineage>
</organism>
<feature type="signal peptide" evidence="1">
    <location>
        <begin position="1"/>
        <end position="27"/>
    </location>
</feature>
<name>A0ABW8A135_9ACTN</name>
<evidence type="ECO:0000313" key="2">
    <source>
        <dbReference type="EMBL" id="MFI7439822.1"/>
    </source>
</evidence>
<accession>A0ABW8A135</accession>
<evidence type="ECO:0008006" key="4">
    <source>
        <dbReference type="Google" id="ProtNLM"/>
    </source>
</evidence>
<evidence type="ECO:0000256" key="1">
    <source>
        <dbReference type="SAM" id="SignalP"/>
    </source>
</evidence>
<keyword evidence="3" id="KW-1185">Reference proteome</keyword>
<keyword evidence="1" id="KW-0732">Signal</keyword>
<comment type="caution">
    <text evidence="2">The sequence shown here is derived from an EMBL/GenBank/DDBJ whole genome shotgun (WGS) entry which is preliminary data.</text>
</comment>
<dbReference type="RefSeq" id="WP_101784777.1">
    <property type="nucleotide sequence ID" value="NZ_JBITMB010000002.1"/>
</dbReference>
<dbReference type="EMBL" id="JBITMB010000002">
    <property type="protein sequence ID" value="MFI7439822.1"/>
    <property type="molecule type" value="Genomic_DNA"/>
</dbReference>
<protein>
    <recommendedName>
        <fullName evidence="4">Htaa protein</fullName>
    </recommendedName>
</protein>
<sequence>MLRRVHAAGIALAMSAATLVITSPAAAAEAPSISKVSVSPAPLVIFDKPVTATFTFTTKSAGKAELQLKAPGQVSVGTPVELKPSPHGQWTKWTGTKTFDAKDTGRWNLLAIAHGDGEKSSDGAFEVRKALDTKVADFDADPDKVVRGERLRLSGRLLAEGKGYDGQTVTLTFREKGTDAYRHVAKVRTGRGGWFGARVEAEATGWWRAEFDGNAVARGSVSDTDRVDVRHGDRDSRITGFDARPEPVDKGDRLRLSGTLQVEGWRGLPGQRVDILFKAAGSSRWERVTGDVTGRDGRFWASATAERSGWWRAAYRGTRGVDGTSSGADFVRVVQPAPPAKADTRVLAFNAYPEPVKRGTYLKFKGLLQVDDEGAWEGYEGKVQLWFKAAGSRTWKYVKTTWSDDGGKLSTRTKASRSGTWKFVFRGDDDTHGDHSGTDYVRVRR</sequence>
<proteinExistence type="predicted"/>